<proteinExistence type="predicted"/>
<comment type="caution">
    <text evidence="3">The sequence shown here is derived from an EMBL/GenBank/DDBJ whole genome shotgun (WGS) entry which is preliminary data.</text>
</comment>
<name>A0A2T9ZFG7_9FUNG</name>
<dbReference type="OrthoDB" id="441660at2759"/>
<keyword evidence="2" id="KW-0812">Transmembrane</keyword>
<feature type="compositionally biased region" description="Low complexity" evidence="1">
    <location>
        <begin position="230"/>
        <end position="248"/>
    </location>
</feature>
<keyword evidence="2" id="KW-0472">Membrane</keyword>
<gene>
    <name evidence="3" type="ORF">BB560_002219</name>
</gene>
<feature type="region of interest" description="Disordered" evidence="1">
    <location>
        <begin position="230"/>
        <end position="291"/>
    </location>
</feature>
<keyword evidence="4" id="KW-1185">Reference proteome</keyword>
<evidence type="ECO:0000313" key="4">
    <source>
        <dbReference type="Proteomes" id="UP000245609"/>
    </source>
</evidence>
<feature type="transmembrane region" description="Helical" evidence="2">
    <location>
        <begin position="88"/>
        <end position="107"/>
    </location>
</feature>
<dbReference type="AlphaFoldDB" id="A0A2T9ZFG7"/>
<accession>A0A2T9ZFG7</accession>
<sequence>MSKYSSILHSCSYADPYHGAWTLVSFDLVQYLKFFATVVIAGPVFYRVLASALNLERHYFSIVGYYNLFLRNLTFSFILFVLGNYSNTFGFVTIFFYFVGIAGYSYLVELPFLKVSLPTWRSWSSATWAVHLVALGTILAIAGWFIRLAALDGFATIYLASFIVSTAFVWFPFVINSLNSRILTQYPEAYPASRIARKWFLMYKNKQLFFQEAYSEPLLNQIPRPNLEDNSNFSNFPPTNNNTSNSDSALRRAVSTNDTQKDTGSSPTQPSPSTCVQDPTTSDFDSKTKPSYLGLPDENSFGRTMTYVHIHHWQIFYILAFFTRFPFTFSQICSGLVLGIYTQGTSAYGFDRCFQPKS</sequence>
<dbReference type="Proteomes" id="UP000245609">
    <property type="component" value="Unassembled WGS sequence"/>
</dbReference>
<keyword evidence="2" id="KW-1133">Transmembrane helix</keyword>
<evidence type="ECO:0000313" key="3">
    <source>
        <dbReference type="EMBL" id="PVV03311.1"/>
    </source>
</evidence>
<feature type="transmembrane region" description="Helical" evidence="2">
    <location>
        <begin position="31"/>
        <end position="50"/>
    </location>
</feature>
<protein>
    <submittedName>
        <fullName evidence="3">Uncharacterized protein</fullName>
    </submittedName>
</protein>
<feature type="transmembrane region" description="Helical" evidence="2">
    <location>
        <begin position="128"/>
        <end position="149"/>
    </location>
</feature>
<feature type="transmembrane region" description="Helical" evidence="2">
    <location>
        <begin position="155"/>
        <end position="175"/>
    </location>
</feature>
<feature type="transmembrane region" description="Helical" evidence="2">
    <location>
        <begin position="62"/>
        <end position="82"/>
    </location>
</feature>
<organism evidence="3 4">
    <name type="scientific">Smittium megazygosporum</name>
    <dbReference type="NCBI Taxonomy" id="133381"/>
    <lineage>
        <taxon>Eukaryota</taxon>
        <taxon>Fungi</taxon>
        <taxon>Fungi incertae sedis</taxon>
        <taxon>Zoopagomycota</taxon>
        <taxon>Kickxellomycotina</taxon>
        <taxon>Harpellomycetes</taxon>
        <taxon>Harpellales</taxon>
        <taxon>Legeriomycetaceae</taxon>
        <taxon>Smittium</taxon>
    </lineage>
</organism>
<feature type="compositionally biased region" description="Low complexity" evidence="1">
    <location>
        <begin position="263"/>
        <end position="274"/>
    </location>
</feature>
<evidence type="ECO:0000256" key="2">
    <source>
        <dbReference type="SAM" id="Phobius"/>
    </source>
</evidence>
<reference evidence="3 4" key="1">
    <citation type="journal article" date="2018" name="MBio">
        <title>Comparative Genomics Reveals the Core Gene Toolbox for the Fungus-Insect Symbiosis.</title>
        <authorList>
            <person name="Wang Y."/>
            <person name="Stata M."/>
            <person name="Wang W."/>
            <person name="Stajich J.E."/>
            <person name="White M.M."/>
            <person name="Moncalvo J.M."/>
        </authorList>
    </citation>
    <scope>NUCLEOTIDE SEQUENCE [LARGE SCALE GENOMIC DNA]</scope>
    <source>
        <strain evidence="3 4">SC-DP-2</strain>
    </source>
</reference>
<evidence type="ECO:0000256" key="1">
    <source>
        <dbReference type="SAM" id="MobiDB-lite"/>
    </source>
</evidence>
<dbReference type="EMBL" id="MBFS01000249">
    <property type="protein sequence ID" value="PVV03311.1"/>
    <property type="molecule type" value="Genomic_DNA"/>
</dbReference>